<organism evidence="1 2">
    <name type="scientific">Gossypium arboreum</name>
    <name type="common">Tree cotton</name>
    <name type="synonym">Gossypium nanking</name>
    <dbReference type="NCBI Taxonomy" id="29729"/>
    <lineage>
        <taxon>Eukaryota</taxon>
        <taxon>Viridiplantae</taxon>
        <taxon>Streptophyta</taxon>
        <taxon>Embryophyta</taxon>
        <taxon>Tracheophyta</taxon>
        <taxon>Spermatophyta</taxon>
        <taxon>Magnoliopsida</taxon>
        <taxon>eudicotyledons</taxon>
        <taxon>Gunneridae</taxon>
        <taxon>Pentapetalae</taxon>
        <taxon>rosids</taxon>
        <taxon>malvids</taxon>
        <taxon>Malvales</taxon>
        <taxon>Malvaceae</taxon>
        <taxon>Malvoideae</taxon>
        <taxon>Gossypium</taxon>
    </lineage>
</organism>
<dbReference type="AlphaFoldDB" id="A0A0B0N5J4"/>
<keyword evidence="2" id="KW-1185">Reference proteome</keyword>
<reference evidence="2" key="1">
    <citation type="submission" date="2014-09" db="EMBL/GenBank/DDBJ databases">
        <authorList>
            <person name="Mudge J."/>
            <person name="Ramaraj T."/>
            <person name="Lindquist I.E."/>
            <person name="Bharti A.K."/>
            <person name="Sundararajan A."/>
            <person name="Cameron C.T."/>
            <person name="Woodward J.E."/>
            <person name="May G.D."/>
            <person name="Brubaker C."/>
            <person name="Broadhvest J."/>
            <person name="Wilkins T.A."/>
        </authorList>
    </citation>
    <scope>NUCLEOTIDE SEQUENCE</scope>
    <source>
        <strain evidence="2">cv. AKA8401</strain>
    </source>
</reference>
<protein>
    <submittedName>
        <fullName evidence="1">Uncharacterized protein</fullName>
    </submittedName>
</protein>
<dbReference type="EMBL" id="JRRC01485718">
    <property type="protein sequence ID" value="KHG07942.1"/>
    <property type="molecule type" value="Genomic_DNA"/>
</dbReference>
<evidence type="ECO:0000313" key="1">
    <source>
        <dbReference type="EMBL" id="KHG07942.1"/>
    </source>
</evidence>
<gene>
    <name evidence="1" type="ORF">F383_35311</name>
</gene>
<sequence>MRKGWQIGLANDLFLSTRAQTRACVSAMCDTRSCYTAVCPPRLAHGRVVGHVTQVNNPLRFHKACHTSVSLAMWYRSICMPCFQTAFGTGVSDNRVSSHWHVTF</sequence>
<name>A0A0B0N5J4_GOSAR</name>
<accession>A0A0B0N5J4</accession>
<dbReference type="Proteomes" id="UP000032142">
    <property type="component" value="Unassembled WGS sequence"/>
</dbReference>
<comment type="caution">
    <text evidence="1">The sequence shown here is derived from an EMBL/GenBank/DDBJ whole genome shotgun (WGS) entry which is preliminary data.</text>
</comment>
<evidence type="ECO:0000313" key="2">
    <source>
        <dbReference type="Proteomes" id="UP000032142"/>
    </source>
</evidence>
<proteinExistence type="predicted"/>